<keyword evidence="5" id="KW-0574">Periplasm</keyword>
<dbReference type="Proteomes" id="UP000247437">
    <property type="component" value="Unassembled WGS sequence"/>
</dbReference>
<evidence type="ECO:0000256" key="4">
    <source>
        <dbReference type="ARBA" id="ARBA00022729"/>
    </source>
</evidence>
<dbReference type="GO" id="GO:0030058">
    <property type="term" value="F:aliphatic amine dehydrogenase activity"/>
    <property type="evidence" value="ECO:0007669"/>
    <property type="project" value="InterPro"/>
</dbReference>
<keyword evidence="3" id="KW-0813">Transport</keyword>
<comment type="subcellular location">
    <subcellularLocation>
        <location evidence="1">Periplasm</location>
    </subcellularLocation>
</comment>
<dbReference type="Pfam" id="PF06433">
    <property type="entry name" value="Me-amine-dh_H"/>
    <property type="match status" value="1"/>
</dbReference>
<evidence type="ECO:0000256" key="3">
    <source>
        <dbReference type="ARBA" id="ARBA00022448"/>
    </source>
</evidence>
<gene>
    <name evidence="9" type="ORF">CRX42_15470</name>
</gene>
<comment type="caution">
    <text evidence="9">The sequence shown here is derived from an EMBL/GenBank/DDBJ whole genome shotgun (WGS) entry which is preliminary data.</text>
</comment>
<evidence type="ECO:0000256" key="1">
    <source>
        <dbReference type="ARBA" id="ARBA00004418"/>
    </source>
</evidence>
<evidence type="ECO:0000256" key="6">
    <source>
        <dbReference type="ARBA" id="ARBA00022982"/>
    </source>
</evidence>
<comment type="similarity">
    <text evidence="2">Belongs to the aromatic amine dehydrogenase heavy chain family.</text>
</comment>
<evidence type="ECO:0000256" key="7">
    <source>
        <dbReference type="ARBA" id="ARBA00023002"/>
    </source>
</evidence>
<keyword evidence="8" id="KW-1015">Disulfide bond</keyword>
<keyword evidence="6" id="KW-0249">Electron transport</keyword>
<accession>A0A2W0EME8</accession>
<keyword evidence="7" id="KW-0560">Oxidoreductase</keyword>
<evidence type="ECO:0000256" key="2">
    <source>
        <dbReference type="ARBA" id="ARBA00010548"/>
    </source>
</evidence>
<sequence length="395" mass="44197">MLGTSLQLPLALADIAVEQARVETLAAHDGQHWFWVWGNRAPTQLDGRAFLFDDSGKMLGQLDTGFWFNSLLPAQSRNELFSVETYFSRGTRGTRSDMVTVYDPLTLAPKREIPIPSKRINALGNTGLSVLSDDERFLLVLNFTPAQSISIVDLDADRFVSEVETPGCASIYPAGKRDFYAICGDGGFLHLRLGEQGQVLIQQRSKPLFDPLKDLLSTSASRIGDTWYFVSRESQVYAIQMGPDQLRVSRQWSLLSGDERKDDWRMSGIQHTAVHAASGRLFVLMHQGGPDTFQEPGTEVWVFDANQGKKIQTIKLAEQSISIGVSPGVQPRLYSVDWVLQMPWLASAWIYLTEGQDGVLRRLQQDINLYDVESGAHLRTITGLPYGYLNMVLPW</sequence>
<protein>
    <submittedName>
        <fullName evidence="9">Amine dehydrogenase</fullName>
    </submittedName>
</protein>
<evidence type="ECO:0000313" key="10">
    <source>
        <dbReference type="Proteomes" id="UP000247437"/>
    </source>
</evidence>
<evidence type="ECO:0000256" key="8">
    <source>
        <dbReference type="PIRSR" id="PIRSR609451-50"/>
    </source>
</evidence>
<dbReference type="Gene3D" id="2.130.10.10">
    <property type="entry name" value="YVTN repeat-like/Quinoprotein amine dehydrogenase"/>
    <property type="match status" value="1"/>
</dbReference>
<name>A0A2W0EME8_PSEJE</name>
<evidence type="ECO:0000256" key="5">
    <source>
        <dbReference type="ARBA" id="ARBA00022764"/>
    </source>
</evidence>
<dbReference type="AlphaFoldDB" id="A0A2W0EME8"/>
<dbReference type="OrthoDB" id="185182at2"/>
<proteinExistence type="inferred from homology"/>
<keyword evidence="4" id="KW-0732">Signal</keyword>
<reference evidence="9 10" key="1">
    <citation type="journal article" date="2018" name="Appl. Microbiol. Biotechnol.">
        <title>Characterization of the caprolactam degradation pathway in Pseudomonas jessenii using mass spectrometry-based proteomics.</title>
        <authorList>
            <person name="Otzen M."/>
            <person name="Palacio C."/>
            <person name="Janssen D.B."/>
        </authorList>
    </citation>
    <scope>NUCLEOTIDE SEQUENCE [LARGE SCALE GENOMIC DNA]</scope>
    <source>
        <strain evidence="9 10">GO3</strain>
    </source>
</reference>
<dbReference type="InterPro" id="IPR015943">
    <property type="entry name" value="WD40/YVTN_repeat-like_dom_sf"/>
</dbReference>
<feature type="disulfide bond" evidence="8">
    <location>
        <begin position="168"/>
        <end position="183"/>
    </location>
</feature>
<dbReference type="SUPFAM" id="SSF50969">
    <property type="entry name" value="YVTN repeat-like/Quinoprotein amine dehydrogenase"/>
    <property type="match status" value="1"/>
</dbReference>
<evidence type="ECO:0000313" key="9">
    <source>
        <dbReference type="EMBL" id="PYY69653.1"/>
    </source>
</evidence>
<dbReference type="InterPro" id="IPR009451">
    <property type="entry name" value="Metamine_DH_Hvc"/>
</dbReference>
<organism evidence="9 10">
    <name type="scientific">Pseudomonas jessenii</name>
    <dbReference type="NCBI Taxonomy" id="77298"/>
    <lineage>
        <taxon>Bacteria</taxon>
        <taxon>Pseudomonadati</taxon>
        <taxon>Pseudomonadota</taxon>
        <taxon>Gammaproteobacteria</taxon>
        <taxon>Pseudomonadales</taxon>
        <taxon>Pseudomonadaceae</taxon>
        <taxon>Pseudomonas</taxon>
    </lineage>
</organism>
<dbReference type="EMBL" id="PDLL01000173">
    <property type="protein sequence ID" value="PYY69653.1"/>
    <property type="molecule type" value="Genomic_DNA"/>
</dbReference>
<dbReference type="GO" id="GO:0042597">
    <property type="term" value="C:periplasmic space"/>
    <property type="evidence" value="ECO:0007669"/>
    <property type="project" value="UniProtKB-SubCell"/>
</dbReference>
<dbReference type="InterPro" id="IPR011044">
    <property type="entry name" value="Quino_amine_DH_bsu"/>
</dbReference>